<dbReference type="AlphaFoldDB" id="A0A2U1SSX7"/>
<accession>A0A2U1SSX7</accession>
<keyword evidence="2" id="KW-1185">Reference proteome</keyword>
<dbReference type="InterPro" id="IPR011604">
    <property type="entry name" value="PDDEXK-like_dom_sf"/>
</dbReference>
<name>A0A2U1SSX7_METSR</name>
<comment type="caution">
    <text evidence="1">The sequence shown here is derived from an EMBL/GenBank/DDBJ whole genome shotgun (WGS) entry which is preliminary data.</text>
</comment>
<sequence>MNIEILPAPKGKITKPGIYDLSMAAYHRADICDGVSISSTGLRVAISKSIRHWWDKYLNPDREEEDDASDDTKYSILGRAGHHLLLGEAAFVEHFVLRPNEAPDATGKIGPWNGNKTFCRKWEAEQVLAGKGILTETMLKQVKGIAKSFAANPHVRGGILNGLVEKSFFWKDKETGVWLKARPDAVPLADETSVDVKIVQDASRRGVQRSLNDSNLHIQAALVGMGLEEVLGWKRNDGLRYLMFGESVRPHCCVIQPISEYAIDYARLEIRATLRKIAEALNNARVLEKENPKLDRFPMEAFEGYETRDFQTVSLPKYRSDEYEKMIEGGIIPRSE</sequence>
<dbReference type="RefSeq" id="WP_108916455.1">
    <property type="nucleotide sequence ID" value="NZ_BGJY01000018.1"/>
</dbReference>
<evidence type="ECO:0000313" key="2">
    <source>
        <dbReference type="Proteomes" id="UP000245137"/>
    </source>
</evidence>
<dbReference type="Proteomes" id="UP000245137">
    <property type="component" value="Unassembled WGS sequence"/>
</dbReference>
<proteinExistence type="predicted"/>
<protein>
    <submittedName>
        <fullName evidence="1">Uncharacterized protein</fullName>
    </submittedName>
</protein>
<gene>
    <name evidence="1" type="ORF">C5689_06455</name>
</gene>
<evidence type="ECO:0000313" key="1">
    <source>
        <dbReference type="EMBL" id="PWB94702.1"/>
    </source>
</evidence>
<organism evidence="1 2">
    <name type="scientific">Methylosinus sporium</name>
    <dbReference type="NCBI Taxonomy" id="428"/>
    <lineage>
        <taxon>Bacteria</taxon>
        <taxon>Pseudomonadati</taxon>
        <taxon>Pseudomonadota</taxon>
        <taxon>Alphaproteobacteria</taxon>
        <taxon>Hyphomicrobiales</taxon>
        <taxon>Methylocystaceae</taxon>
        <taxon>Methylosinus</taxon>
    </lineage>
</organism>
<dbReference type="EMBL" id="PUIV01000006">
    <property type="protein sequence ID" value="PWB94702.1"/>
    <property type="molecule type" value="Genomic_DNA"/>
</dbReference>
<dbReference type="Gene3D" id="3.90.320.10">
    <property type="match status" value="1"/>
</dbReference>
<reference evidence="1 2" key="1">
    <citation type="journal article" date="2018" name="Appl. Microbiol. Biotechnol.">
        <title>Co-cultivation of the strictly anaerobic methanogen Methanosarcina barkeri with aerobic methanotrophs in an oxygen-limited membrane bioreactor.</title>
        <authorList>
            <person name="In 't Zandt M.H."/>
            <person name="van den Bosch T.J.M."/>
            <person name="Rijkers R."/>
            <person name="van Kessel M.A.H.J."/>
            <person name="Jetten M.S.M."/>
            <person name="Welte C.U."/>
        </authorList>
    </citation>
    <scope>NUCLEOTIDE SEQUENCE [LARGE SCALE GENOMIC DNA]</scope>
    <source>
        <strain evidence="1 2">DSM 17706</strain>
    </source>
</reference>
<dbReference type="OrthoDB" id="3292504at2"/>